<keyword evidence="5 15" id="KW-0347">Helicase</keyword>
<evidence type="ECO:0000256" key="5">
    <source>
        <dbReference type="ARBA" id="ARBA00022806"/>
    </source>
</evidence>
<evidence type="ECO:0000259" key="13">
    <source>
        <dbReference type="PROSITE" id="PS51192"/>
    </source>
</evidence>
<keyword evidence="16" id="KW-1185">Reference proteome</keyword>
<dbReference type="GO" id="GO:0006310">
    <property type="term" value="P:DNA recombination"/>
    <property type="evidence" value="ECO:0007669"/>
    <property type="project" value="InterPro"/>
</dbReference>
<name>A0A7Y6MDI5_9ACTN</name>
<evidence type="ECO:0000256" key="2">
    <source>
        <dbReference type="ARBA" id="ARBA00022723"/>
    </source>
</evidence>
<evidence type="ECO:0000256" key="10">
    <source>
        <dbReference type="ARBA" id="ARBA00034808"/>
    </source>
</evidence>
<feature type="domain" description="Helicase C-terminal" evidence="14">
    <location>
        <begin position="227"/>
        <end position="375"/>
    </location>
</feature>
<evidence type="ECO:0000256" key="7">
    <source>
        <dbReference type="ARBA" id="ARBA00023125"/>
    </source>
</evidence>
<dbReference type="SMART" id="SM00487">
    <property type="entry name" value="DEXDc"/>
    <property type="match status" value="1"/>
</dbReference>
<keyword evidence="3" id="KW-0547">Nucleotide-binding</keyword>
<dbReference type="Pfam" id="PF00270">
    <property type="entry name" value="DEAD"/>
    <property type="match status" value="1"/>
</dbReference>
<dbReference type="EC" id="5.6.2.4" evidence="10"/>
<dbReference type="PROSITE" id="PS00690">
    <property type="entry name" value="DEAH_ATP_HELICASE"/>
    <property type="match status" value="1"/>
</dbReference>
<evidence type="ECO:0000256" key="12">
    <source>
        <dbReference type="ARBA" id="ARBA00044550"/>
    </source>
</evidence>
<evidence type="ECO:0000256" key="3">
    <source>
        <dbReference type="ARBA" id="ARBA00022741"/>
    </source>
</evidence>
<dbReference type="RefSeq" id="WP_175604011.1">
    <property type="nucleotide sequence ID" value="NZ_JABWGO010000009.1"/>
</dbReference>
<evidence type="ECO:0000313" key="16">
    <source>
        <dbReference type="Proteomes" id="UP000546126"/>
    </source>
</evidence>
<accession>A0A7Y6MDI5</accession>
<dbReference type="GO" id="GO:0006281">
    <property type="term" value="P:DNA repair"/>
    <property type="evidence" value="ECO:0007669"/>
    <property type="project" value="TreeGrafter"/>
</dbReference>
<dbReference type="NCBIfam" id="TIGR00614">
    <property type="entry name" value="recQ_fam"/>
    <property type="match status" value="1"/>
</dbReference>
<gene>
    <name evidence="15" type="ORF">HT134_30935</name>
</gene>
<dbReference type="AlphaFoldDB" id="A0A7Y6MDI5"/>
<dbReference type="GO" id="GO:0043590">
    <property type="term" value="C:bacterial nucleoid"/>
    <property type="evidence" value="ECO:0007669"/>
    <property type="project" value="TreeGrafter"/>
</dbReference>
<evidence type="ECO:0000256" key="6">
    <source>
        <dbReference type="ARBA" id="ARBA00022840"/>
    </source>
</evidence>
<comment type="catalytic activity">
    <reaction evidence="9">
        <text>Couples ATP hydrolysis with the unwinding of duplex DNA by translocating in the 3'-5' direction.</text>
        <dbReference type="EC" id="5.6.2.4"/>
    </reaction>
</comment>
<evidence type="ECO:0000259" key="14">
    <source>
        <dbReference type="PROSITE" id="PS51194"/>
    </source>
</evidence>
<dbReference type="PROSITE" id="PS51192">
    <property type="entry name" value="HELICASE_ATP_BIND_1"/>
    <property type="match status" value="1"/>
</dbReference>
<dbReference type="InterPro" id="IPR004589">
    <property type="entry name" value="DNA_helicase_ATP-dep_RecQ"/>
</dbReference>
<dbReference type="PROSITE" id="PS51194">
    <property type="entry name" value="HELICASE_CTER"/>
    <property type="match status" value="1"/>
</dbReference>
<keyword evidence="4" id="KW-0378">Hydrolase</keyword>
<keyword evidence="7" id="KW-0238">DNA-binding</keyword>
<dbReference type="GO" id="GO:0005524">
    <property type="term" value="F:ATP binding"/>
    <property type="evidence" value="ECO:0007669"/>
    <property type="project" value="UniProtKB-KW"/>
</dbReference>
<dbReference type="Gene3D" id="3.40.50.300">
    <property type="entry name" value="P-loop containing nucleotide triphosphate hydrolases"/>
    <property type="match status" value="2"/>
</dbReference>
<evidence type="ECO:0000256" key="11">
    <source>
        <dbReference type="ARBA" id="ARBA00044535"/>
    </source>
</evidence>
<dbReference type="Pfam" id="PF00271">
    <property type="entry name" value="Helicase_C"/>
    <property type="match status" value="1"/>
</dbReference>
<dbReference type="GO" id="GO:0030894">
    <property type="term" value="C:replisome"/>
    <property type="evidence" value="ECO:0007669"/>
    <property type="project" value="TreeGrafter"/>
</dbReference>
<dbReference type="Proteomes" id="UP000546126">
    <property type="component" value="Unassembled WGS sequence"/>
</dbReference>
<dbReference type="PANTHER" id="PTHR13710:SF105">
    <property type="entry name" value="ATP-DEPENDENT DNA HELICASE Q1"/>
    <property type="match status" value="1"/>
</dbReference>
<dbReference type="InterPro" id="IPR001650">
    <property type="entry name" value="Helicase_C-like"/>
</dbReference>
<evidence type="ECO:0000256" key="8">
    <source>
        <dbReference type="ARBA" id="ARBA00023235"/>
    </source>
</evidence>
<feature type="domain" description="Helicase ATP-binding" evidence="13">
    <location>
        <begin position="35"/>
        <end position="205"/>
    </location>
</feature>
<keyword evidence="2" id="KW-0479">Metal-binding</keyword>
<dbReference type="InterPro" id="IPR002464">
    <property type="entry name" value="DNA/RNA_helicase_DEAH_CS"/>
</dbReference>
<dbReference type="GO" id="GO:0043138">
    <property type="term" value="F:3'-5' DNA helicase activity"/>
    <property type="evidence" value="ECO:0007669"/>
    <property type="project" value="UniProtKB-EC"/>
</dbReference>
<dbReference type="GO" id="GO:0009378">
    <property type="term" value="F:four-way junction helicase activity"/>
    <property type="evidence" value="ECO:0007669"/>
    <property type="project" value="TreeGrafter"/>
</dbReference>
<dbReference type="InterPro" id="IPR032284">
    <property type="entry name" value="RecQ_Zn-bd"/>
</dbReference>
<dbReference type="Pfam" id="PF16124">
    <property type="entry name" value="RecQ_Zn_bind"/>
    <property type="match status" value="1"/>
</dbReference>
<protein>
    <recommendedName>
        <fullName evidence="11">ATP-dependent DNA helicase RecQ</fullName>
        <ecNumber evidence="10">5.6.2.4</ecNumber>
    </recommendedName>
    <alternativeName>
        <fullName evidence="12">DNA 3'-5' helicase RecQ</fullName>
    </alternativeName>
</protein>
<evidence type="ECO:0000256" key="1">
    <source>
        <dbReference type="ARBA" id="ARBA00005446"/>
    </source>
</evidence>
<dbReference type="EMBL" id="JABWGO010000009">
    <property type="protein sequence ID" value="NUW44508.1"/>
    <property type="molecule type" value="Genomic_DNA"/>
</dbReference>
<dbReference type="InterPro" id="IPR011545">
    <property type="entry name" value="DEAD/DEAH_box_helicase_dom"/>
</dbReference>
<dbReference type="GO" id="GO:0016787">
    <property type="term" value="F:hydrolase activity"/>
    <property type="evidence" value="ECO:0007669"/>
    <property type="project" value="UniProtKB-KW"/>
</dbReference>
<evidence type="ECO:0000256" key="4">
    <source>
        <dbReference type="ARBA" id="ARBA00022801"/>
    </source>
</evidence>
<dbReference type="GO" id="GO:0003677">
    <property type="term" value="F:DNA binding"/>
    <property type="evidence" value="ECO:0007669"/>
    <property type="project" value="UniProtKB-KW"/>
</dbReference>
<dbReference type="CDD" id="cd17920">
    <property type="entry name" value="DEXHc_RecQ"/>
    <property type="match status" value="1"/>
</dbReference>
<dbReference type="InterPro" id="IPR027417">
    <property type="entry name" value="P-loop_NTPase"/>
</dbReference>
<dbReference type="GO" id="GO:0005737">
    <property type="term" value="C:cytoplasm"/>
    <property type="evidence" value="ECO:0007669"/>
    <property type="project" value="TreeGrafter"/>
</dbReference>
<sequence>MPTRTSDGGVRDRCEHAARRLLGLDELRPGQLDAMTSLAEGRDTLVVMPTGSGKSAVYQVPALLLPGPTLIVSPLIALQRDQVEALRRQRHDEKATSVDASTPAGRRAATFEALRAGETEFLFCAPEQLARPDVVRELAEARVSLMVVDEAHCVSAWGHDFRPDYLRLGSAAEAIGRPVIAALTATAAPPVREEIVQRLGMRDPLQVVRGFDRPNITLSVRRELSDPADALVAAVLEQPSPGIVYTATRRRTAELAGRLAEAGLRAEAYHAGLRRGERDAAHGRFMAGELDVVVATSAFGMGIDKPDVRYVFHSEIPGSLDAYYQEIGRAGRDGDPAEALLFYRPEDLALQRFFTGAVPDTEALEQVARAVADAAGEADPAGKAGVEGKAEIDGKAGVERKVLRERTGLSARRLTTLLDLLQRSGAVCLETRRVTPVAGGPGPAEAAARARELAERHREIERTRHEMMRRYAETRDCRRRFLLAYFGEDLGEPCGHCDTCRAGTASEPVREEGPFPVHAQVEHETWGPGEVIRRDEDRLTVLFEEAGYRELLLETVVDQHILRESGG</sequence>
<dbReference type="Gene3D" id="1.10.10.10">
    <property type="entry name" value="Winged helix-like DNA-binding domain superfamily/Winged helix DNA-binding domain"/>
    <property type="match status" value="1"/>
</dbReference>
<evidence type="ECO:0000256" key="9">
    <source>
        <dbReference type="ARBA" id="ARBA00034617"/>
    </source>
</evidence>
<organism evidence="15 16">
    <name type="scientific">Nonomuraea rhodomycinica</name>
    <dbReference type="NCBI Taxonomy" id="1712872"/>
    <lineage>
        <taxon>Bacteria</taxon>
        <taxon>Bacillati</taxon>
        <taxon>Actinomycetota</taxon>
        <taxon>Actinomycetes</taxon>
        <taxon>Streptosporangiales</taxon>
        <taxon>Streptosporangiaceae</taxon>
        <taxon>Nonomuraea</taxon>
    </lineage>
</organism>
<comment type="similarity">
    <text evidence="1">Belongs to the helicase family. RecQ subfamily.</text>
</comment>
<dbReference type="InterPro" id="IPR036388">
    <property type="entry name" value="WH-like_DNA-bd_sf"/>
</dbReference>
<dbReference type="GO" id="GO:0046872">
    <property type="term" value="F:metal ion binding"/>
    <property type="evidence" value="ECO:0007669"/>
    <property type="project" value="UniProtKB-KW"/>
</dbReference>
<dbReference type="SUPFAM" id="SSF52540">
    <property type="entry name" value="P-loop containing nucleoside triphosphate hydrolases"/>
    <property type="match status" value="1"/>
</dbReference>
<keyword evidence="6" id="KW-0067">ATP-binding</keyword>
<comment type="caution">
    <text evidence="15">The sequence shown here is derived from an EMBL/GenBank/DDBJ whole genome shotgun (WGS) entry which is preliminary data.</text>
</comment>
<proteinExistence type="inferred from homology"/>
<evidence type="ECO:0000313" key="15">
    <source>
        <dbReference type="EMBL" id="NUW44508.1"/>
    </source>
</evidence>
<keyword evidence="8" id="KW-0413">Isomerase</keyword>
<dbReference type="PANTHER" id="PTHR13710">
    <property type="entry name" value="DNA HELICASE RECQ FAMILY MEMBER"/>
    <property type="match status" value="1"/>
</dbReference>
<dbReference type="SMART" id="SM00490">
    <property type="entry name" value="HELICc"/>
    <property type="match status" value="1"/>
</dbReference>
<reference evidence="15 16" key="1">
    <citation type="submission" date="2020-06" db="EMBL/GenBank/DDBJ databases">
        <authorList>
            <person name="Chanama M."/>
        </authorList>
    </citation>
    <scope>NUCLEOTIDE SEQUENCE [LARGE SCALE GENOMIC DNA]</scope>
    <source>
        <strain evidence="15 16">TBRC6557</strain>
    </source>
</reference>
<dbReference type="InterPro" id="IPR014001">
    <property type="entry name" value="Helicase_ATP-bd"/>
</dbReference>